<name>A0A5B7TT55_9FLAO</name>
<dbReference type="RefSeq" id="WP_138950410.1">
    <property type="nucleotide sequence ID" value="NZ_CP040749.1"/>
</dbReference>
<dbReference type="AlphaFoldDB" id="A0A5B7TT55"/>
<evidence type="ECO:0000313" key="2">
    <source>
        <dbReference type="EMBL" id="QCX39560.1"/>
    </source>
</evidence>
<dbReference type="EMBL" id="CP040749">
    <property type="protein sequence ID" value="QCX39560.1"/>
    <property type="molecule type" value="Genomic_DNA"/>
</dbReference>
<dbReference type="KEGG" id="fbe:FF125_14335"/>
<dbReference type="Proteomes" id="UP000306229">
    <property type="component" value="Chromosome"/>
</dbReference>
<evidence type="ECO:0000313" key="3">
    <source>
        <dbReference type="Proteomes" id="UP000306229"/>
    </source>
</evidence>
<keyword evidence="1" id="KW-1133">Transmembrane helix</keyword>
<dbReference type="OrthoDB" id="1179607at2"/>
<proteinExistence type="predicted"/>
<organism evidence="2 3">
    <name type="scientific">Aureibaculum algae</name>
    <dbReference type="NCBI Taxonomy" id="2584122"/>
    <lineage>
        <taxon>Bacteria</taxon>
        <taxon>Pseudomonadati</taxon>
        <taxon>Bacteroidota</taxon>
        <taxon>Flavobacteriia</taxon>
        <taxon>Flavobacteriales</taxon>
        <taxon>Flavobacteriaceae</taxon>
        <taxon>Aureibaculum</taxon>
    </lineage>
</organism>
<feature type="transmembrane region" description="Helical" evidence="1">
    <location>
        <begin position="67"/>
        <end position="85"/>
    </location>
</feature>
<reference evidence="2 3" key="1">
    <citation type="submission" date="2019-05" db="EMBL/GenBank/DDBJ databases">
        <title>Algicella ahnfeltiae gen. nov., sp. nov., a novel marine bacterium of the family Flavobacteriaceae isolated from a red alga.</title>
        <authorList>
            <person name="Nedashkovskaya O.I."/>
            <person name="Kukhlevskiy A.D."/>
            <person name="Kim S.-G."/>
            <person name="Zhukova N.V."/>
            <person name="Mikhailov V.V."/>
        </authorList>
    </citation>
    <scope>NUCLEOTIDE SEQUENCE [LARGE SCALE GENOMIC DNA]</scope>
    <source>
        <strain evidence="2 3">10Alg115</strain>
    </source>
</reference>
<accession>A0A5B7TT55</accession>
<feature type="transmembrane region" description="Helical" evidence="1">
    <location>
        <begin position="91"/>
        <end position="107"/>
    </location>
</feature>
<evidence type="ECO:0000256" key="1">
    <source>
        <dbReference type="SAM" id="Phobius"/>
    </source>
</evidence>
<keyword evidence="1" id="KW-0812">Transmembrane</keyword>
<gene>
    <name evidence="2" type="ORF">FF125_14335</name>
</gene>
<sequence length="131" mass="15357">MKLVIKCKDCREENKVPNYARDRVNYAKKFGDKFELNCKKCNKTNEYHVDDIRAENYRLGEIITNRIIVLVIVSVISIILMIAFWGSPISWSFILLPIATLFFFKNNDSKKQLNFNKHKMKGRIPTSGLKR</sequence>
<protein>
    <submittedName>
        <fullName evidence="2">Uncharacterized protein</fullName>
    </submittedName>
</protein>
<keyword evidence="1" id="KW-0472">Membrane</keyword>
<keyword evidence="3" id="KW-1185">Reference proteome</keyword>